<keyword evidence="6" id="KW-0800">Toxin</keyword>
<sequence>MIYIDSCLVIYAVERDDEIGERTRATLARADEPLATSPLVMMEALVKPMRAADAEAQLTMWSAFDAFELLPADPDAFLDAALLRARYSGLQTADALHLAIARQAGCRSLWTNDSRLAVASGGLAVDILNDPDAARVA</sequence>
<feature type="binding site" evidence="6">
    <location>
        <position position="5"/>
    </location>
    <ligand>
        <name>Mg(2+)</name>
        <dbReference type="ChEBI" id="CHEBI:18420"/>
    </ligand>
</feature>
<gene>
    <name evidence="6" type="primary">vapC</name>
    <name evidence="8" type="ORF">SAMN04487788_0703</name>
</gene>
<feature type="binding site" evidence="6">
    <location>
        <position position="94"/>
    </location>
    <ligand>
        <name>Mg(2+)</name>
        <dbReference type="ChEBI" id="CHEBI:18420"/>
    </ligand>
</feature>
<evidence type="ECO:0000256" key="4">
    <source>
        <dbReference type="ARBA" id="ARBA00022801"/>
    </source>
</evidence>
<dbReference type="GO" id="GO:0004540">
    <property type="term" value="F:RNA nuclease activity"/>
    <property type="evidence" value="ECO:0007669"/>
    <property type="project" value="InterPro"/>
</dbReference>
<comment type="function">
    <text evidence="6">Toxic component of a toxin-antitoxin (TA) system. An RNase.</text>
</comment>
<evidence type="ECO:0000259" key="7">
    <source>
        <dbReference type="Pfam" id="PF01850"/>
    </source>
</evidence>
<dbReference type="GO" id="GO:0090729">
    <property type="term" value="F:toxin activity"/>
    <property type="evidence" value="ECO:0007669"/>
    <property type="project" value="UniProtKB-KW"/>
</dbReference>
<feature type="domain" description="PIN" evidence="7">
    <location>
        <begin position="2"/>
        <end position="118"/>
    </location>
</feature>
<comment type="similarity">
    <text evidence="6">Belongs to the PINc/VapC protein family.</text>
</comment>
<dbReference type="GO" id="GO:0000287">
    <property type="term" value="F:magnesium ion binding"/>
    <property type="evidence" value="ECO:0007669"/>
    <property type="project" value="UniProtKB-UniRule"/>
</dbReference>
<keyword evidence="1 6" id="KW-1277">Toxin-antitoxin system</keyword>
<accession>A0A1H0M3B6</accession>
<evidence type="ECO:0000256" key="3">
    <source>
        <dbReference type="ARBA" id="ARBA00022723"/>
    </source>
</evidence>
<evidence type="ECO:0000256" key="1">
    <source>
        <dbReference type="ARBA" id="ARBA00022649"/>
    </source>
</evidence>
<comment type="cofactor">
    <cofactor evidence="6">
        <name>Mg(2+)</name>
        <dbReference type="ChEBI" id="CHEBI:18420"/>
    </cofactor>
</comment>
<dbReference type="Gene3D" id="3.40.50.1010">
    <property type="entry name" value="5'-nuclease"/>
    <property type="match status" value="1"/>
</dbReference>
<dbReference type="EMBL" id="FNJN01000002">
    <property type="protein sequence ID" value="SDO74939.1"/>
    <property type="molecule type" value="Genomic_DNA"/>
</dbReference>
<dbReference type="SUPFAM" id="SSF88723">
    <property type="entry name" value="PIN domain-like"/>
    <property type="match status" value="1"/>
</dbReference>
<dbReference type="InterPro" id="IPR002716">
    <property type="entry name" value="PIN_dom"/>
</dbReference>
<dbReference type="EC" id="3.1.-.-" evidence="6"/>
<proteinExistence type="inferred from homology"/>
<keyword evidence="3 6" id="KW-0479">Metal-binding</keyword>
<dbReference type="Proteomes" id="UP000186456">
    <property type="component" value="Unassembled WGS sequence"/>
</dbReference>
<reference evidence="8 9" key="1">
    <citation type="submission" date="2016-10" db="EMBL/GenBank/DDBJ databases">
        <authorList>
            <person name="de Groot N.N."/>
        </authorList>
    </citation>
    <scope>NUCLEOTIDE SEQUENCE [LARGE SCALE GENOMIC DNA]</scope>
    <source>
        <strain evidence="8 9">StLB037</strain>
    </source>
</reference>
<evidence type="ECO:0000313" key="9">
    <source>
        <dbReference type="Proteomes" id="UP000186456"/>
    </source>
</evidence>
<keyword evidence="5 6" id="KW-0460">Magnesium</keyword>
<protein>
    <recommendedName>
        <fullName evidence="6">Ribonuclease VapC</fullName>
        <shortName evidence="6">RNase VapC</shortName>
        <ecNumber evidence="6">3.1.-.-</ecNumber>
    </recommendedName>
    <alternativeName>
        <fullName evidence="6">Toxin VapC</fullName>
    </alternativeName>
</protein>
<evidence type="ECO:0000256" key="6">
    <source>
        <dbReference type="HAMAP-Rule" id="MF_00265"/>
    </source>
</evidence>
<evidence type="ECO:0000313" key="8">
    <source>
        <dbReference type="EMBL" id="SDO74939.1"/>
    </source>
</evidence>
<dbReference type="RefSeq" id="WP_056225317.1">
    <property type="nucleotide sequence ID" value="NZ_FNJN01000002.1"/>
</dbReference>
<organism evidence="8 9">
    <name type="scientific">Microbacterium testaceum (strain StLB037)</name>
    <dbReference type="NCBI Taxonomy" id="979556"/>
    <lineage>
        <taxon>Bacteria</taxon>
        <taxon>Bacillati</taxon>
        <taxon>Actinomycetota</taxon>
        <taxon>Actinomycetes</taxon>
        <taxon>Micrococcales</taxon>
        <taxon>Microbacteriaceae</taxon>
        <taxon>Microbacterium</taxon>
    </lineage>
</organism>
<evidence type="ECO:0000256" key="5">
    <source>
        <dbReference type="ARBA" id="ARBA00022842"/>
    </source>
</evidence>
<name>A0A1H0M3B6_MICTS</name>
<keyword evidence="4 6" id="KW-0378">Hydrolase</keyword>
<evidence type="ECO:0000256" key="2">
    <source>
        <dbReference type="ARBA" id="ARBA00022722"/>
    </source>
</evidence>
<dbReference type="Pfam" id="PF01850">
    <property type="entry name" value="PIN"/>
    <property type="match status" value="1"/>
</dbReference>
<dbReference type="InterPro" id="IPR029060">
    <property type="entry name" value="PIN-like_dom_sf"/>
</dbReference>
<dbReference type="AlphaFoldDB" id="A0A1H0M3B6"/>
<keyword evidence="2 6" id="KW-0540">Nuclease</keyword>
<dbReference type="GO" id="GO:0016787">
    <property type="term" value="F:hydrolase activity"/>
    <property type="evidence" value="ECO:0007669"/>
    <property type="project" value="UniProtKB-KW"/>
</dbReference>
<dbReference type="HAMAP" id="MF_00265">
    <property type="entry name" value="VapC_Nob1"/>
    <property type="match status" value="1"/>
</dbReference>
<dbReference type="InterPro" id="IPR022907">
    <property type="entry name" value="VapC_family"/>
</dbReference>